<protein>
    <submittedName>
        <fullName evidence="1">Uncharacterized protein</fullName>
    </submittedName>
</protein>
<gene>
    <name evidence="1" type="ORF">TWF102_002993</name>
</gene>
<proteinExistence type="predicted"/>
<dbReference type="EMBL" id="WIQW01000159">
    <property type="protein sequence ID" value="KAF3079140.1"/>
    <property type="molecule type" value="Genomic_DNA"/>
</dbReference>
<organism evidence="1 2">
    <name type="scientific">Orbilia oligospora</name>
    <name type="common">Nematode-trapping fungus</name>
    <name type="synonym">Arthrobotrys oligospora</name>
    <dbReference type="NCBI Taxonomy" id="2813651"/>
    <lineage>
        <taxon>Eukaryota</taxon>
        <taxon>Fungi</taxon>
        <taxon>Dikarya</taxon>
        <taxon>Ascomycota</taxon>
        <taxon>Pezizomycotina</taxon>
        <taxon>Orbiliomycetes</taxon>
        <taxon>Orbiliales</taxon>
        <taxon>Orbiliaceae</taxon>
        <taxon>Orbilia</taxon>
    </lineage>
</organism>
<dbReference type="AlphaFoldDB" id="A0A7C8J5C4"/>
<sequence>MYGKKLWCDAHCMQNAQQGEWNTSRWILMSTHWHVNNGKGFVNASLEGQLWGRSRERMGQKFSSSYYALLGLT</sequence>
<evidence type="ECO:0000313" key="1">
    <source>
        <dbReference type="EMBL" id="KAF3079140.1"/>
    </source>
</evidence>
<accession>A0A7C8J5C4</accession>
<comment type="caution">
    <text evidence="1">The sequence shown here is derived from an EMBL/GenBank/DDBJ whole genome shotgun (WGS) entry which is preliminary data.</text>
</comment>
<reference evidence="1 2" key="1">
    <citation type="submission" date="2019-06" db="EMBL/GenBank/DDBJ databases">
        <authorList>
            <person name="Palmer J.M."/>
        </authorList>
    </citation>
    <scope>NUCLEOTIDE SEQUENCE [LARGE SCALE GENOMIC DNA]</scope>
    <source>
        <strain evidence="1 2">TWF102</strain>
    </source>
</reference>
<evidence type="ECO:0000313" key="2">
    <source>
        <dbReference type="Proteomes" id="UP000475325"/>
    </source>
</evidence>
<name>A0A7C8J5C4_ORBOL</name>
<dbReference type="Proteomes" id="UP000475325">
    <property type="component" value="Unassembled WGS sequence"/>
</dbReference>